<feature type="domain" description="Transposable element P transposase-like GTP-binding insertion" evidence="3">
    <location>
        <begin position="614"/>
        <end position="727"/>
    </location>
</feature>
<accession>A0AAE1HNU2</accession>
<evidence type="ECO:0000259" key="3">
    <source>
        <dbReference type="Pfam" id="PF21788"/>
    </source>
</evidence>
<protein>
    <submittedName>
        <fullName evidence="4">Transposable element P transposase</fullName>
    </submittedName>
</protein>
<evidence type="ECO:0000313" key="4">
    <source>
        <dbReference type="EMBL" id="KAK3923985.1"/>
    </source>
</evidence>
<evidence type="ECO:0000256" key="1">
    <source>
        <dbReference type="SAM" id="MobiDB-lite"/>
    </source>
</evidence>
<feature type="region of interest" description="Disordered" evidence="1">
    <location>
        <begin position="1"/>
        <end position="68"/>
    </location>
</feature>
<evidence type="ECO:0000259" key="2">
    <source>
        <dbReference type="Pfam" id="PF21787"/>
    </source>
</evidence>
<comment type="caution">
    <text evidence="4">The sequence shown here is derived from an EMBL/GenBank/DDBJ whole genome shotgun (WGS) entry which is preliminary data.</text>
</comment>
<dbReference type="Pfam" id="PF21787">
    <property type="entry name" value="TNP-like_RNaseH_N"/>
    <property type="match status" value="1"/>
</dbReference>
<dbReference type="AlphaFoldDB" id="A0AAE1HNU2"/>
<name>A0AAE1HNU2_9NEOP</name>
<dbReference type="InterPro" id="IPR048366">
    <property type="entry name" value="TNP-like_GBD"/>
</dbReference>
<sequence>MRPKSRRGSGFSRPKRGRGKNERGHGRGGRPRKSVEVVGELDFESSSSDTQTESCTESDGSNDTSTFQNALLSSDSDASTSALDSELESSSSFTSHASSSSTSNVSANVLQPPSLGIQMELMSFLRAVLPNLWIPVLESDGVYLFMLSRGSDKAIQRNVYMKFDGTVRVTAHRRALPTSLHEEIVSKGGEATVLAEKSVRAFVDRSLKIVHYVRSLEICAGADYKEVFEHLWKGDSLGCVDNNNFDECRYEKTFRAETCVMLVPVRKWRCSECKRVTSKFRGKKLPRVGVDFNPNTPNVLLTEEQKLHKLQQLHHSNRKKDRKIDHIEKRIAFLLERDGIVLEQDLSNDITDVLSTAKLTPLQALFIQQQQKAASCKNAKGMRWHPAMIRLALLIKSQASNALDSLRSAGLSFPSDRTLYDYSHVEERVHGVKPHKIQKISDHISKFENSYQHFHNLLMDEIYISQKLVYQKSTGRMVGYVKLNEVEQEIMLLTNTINGEDKIEEPPLAKTMLTYMIKGVCNDVKEVVASFTANALTAEFLYDRTWDVITRCEVGGVKILAVVCDGSSANRLFFKMHQPATEVPSEKGSQSVVFDTLNLCSPDRKLYFISDTPHLLKTIRNCFAKSGTHHKAKRLLTKNNETIVWSTIVRLYLNDHENTWRQNCKLNSVNVYLNSYSCMKVLYAAQVMSHTTAMDLKTRNWKGTDETVKFIDLVNNFFDCLNGAHTQQGKRTANKRLEPYTDANDTRFHELQEFLNYLEEWKREVNQNKKLTKKQKENSMLSKSTLEGIQITVGGFTGAVRYMLEVQKAKFVNARVFNQDPLEQYFGKQRASLGGKHNPNVEEFDFTDEKISRIRDFNVRKRSGNTEAVNKLLDVSDEPLPKKKSKV</sequence>
<dbReference type="Pfam" id="PF21788">
    <property type="entry name" value="TNP-like_GBD"/>
    <property type="match status" value="1"/>
</dbReference>
<dbReference type="InterPro" id="IPR048365">
    <property type="entry name" value="TNP-like_RNaseH_N"/>
</dbReference>
<feature type="domain" description="Transposable element P transposase-like RNase H" evidence="2">
    <location>
        <begin position="431"/>
        <end position="575"/>
    </location>
</feature>
<keyword evidence="5" id="KW-1185">Reference proteome</keyword>
<dbReference type="Proteomes" id="UP001219518">
    <property type="component" value="Unassembled WGS sequence"/>
</dbReference>
<dbReference type="EMBL" id="JAHWGI010001161">
    <property type="protein sequence ID" value="KAK3923985.1"/>
    <property type="molecule type" value="Genomic_DNA"/>
</dbReference>
<feature type="compositionally biased region" description="Basic residues" evidence="1">
    <location>
        <begin position="1"/>
        <end position="18"/>
    </location>
</feature>
<proteinExistence type="predicted"/>
<feature type="compositionally biased region" description="Polar residues" evidence="1">
    <location>
        <begin position="44"/>
        <end position="68"/>
    </location>
</feature>
<gene>
    <name evidence="4" type="ORF">KUF71_002315</name>
</gene>
<reference evidence="4" key="2">
    <citation type="journal article" date="2023" name="BMC Genomics">
        <title>Pest status, molecular evolution, and epigenetic factors derived from the genome assembly of Frankliniella fusca, a thysanopteran phytovirus vector.</title>
        <authorList>
            <person name="Catto M.A."/>
            <person name="Labadie P.E."/>
            <person name="Jacobson A.L."/>
            <person name="Kennedy G.G."/>
            <person name="Srinivasan R."/>
            <person name="Hunt B.G."/>
        </authorList>
    </citation>
    <scope>NUCLEOTIDE SEQUENCE</scope>
    <source>
        <strain evidence="4">PL_HMW_Pooled</strain>
    </source>
</reference>
<evidence type="ECO:0000313" key="5">
    <source>
        <dbReference type="Proteomes" id="UP001219518"/>
    </source>
</evidence>
<reference evidence="4" key="1">
    <citation type="submission" date="2021-07" db="EMBL/GenBank/DDBJ databases">
        <authorList>
            <person name="Catto M.A."/>
            <person name="Jacobson A."/>
            <person name="Kennedy G."/>
            <person name="Labadie P."/>
            <person name="Hunt B.G."/>
            <person name="Srinivasan R."/>
        </authorList>
    </citation>
    <scope>NUCLEOTIDE SEQUENCE</scope>
    <source>
        <strain evidence="4">PL_HMW_Pooled</strain>
        <tissue evidence="4">Head</tissue>
    </source>
</reference>
<organism evidence="4 5">
    <name type="scientific">Frankliniella fusca</name>
    <dbReference type="NCBI Taxonomy" id="407009"/>
    <lineage>
        <taxon>Eukaryota</taxon>
        <taxon>Metazoa</taxon>
        <taxon>Ecdysozoa</taxon>
        <taxon>Arthropoda</taxon>
        <taxon>Hexapoda</taxon>
        <taxon>Insecta</taxon>
        <taxon>Pterygota</taxon>
        <taxon>Neoptera</taxon>
        <taxon>Paraneoptera</taxon>
        <taxon>Thysanoptera</taxon>
        <taxon>Terebrantia</taxon>
        <taxon>Thripoidea</taxon>
        <taxon>Thripidae</taxon>
        <taxon>Frankliniella</taxon>
    </lineage>
</organism>